<accession>A0A6M2DYH1</accession>
<feature type="chain" id="PRO_5026940129" evidence="1">
    <location>
        <begin position="17"/>
        <end position="251"/>
    </location>
</feature>
<name>A0A6M2DYH1_XENCH</name>
<dbReference type="Pfam" id="PF16984">
    <property type="entry name" value="Grp7_allergen"/>
    <property type="match status" value="1"/>
</dbReference>
<dbReference type="Gene3D" id="3.15.10.50">
    <property type="match status" value="1"/>
</dbReference>
<keyword evidence="1" id="KW-0732">Signal</keyword>
<sequence length="251" mass="28490">MKVVLCLLAAFAVVKCDSYVEVFDNALWRLNLLNSSSYQDEAISANINDILDSIIEDIGFFFADNNLDPMPMPDIKEGFSAKPLFITYHGELELTNGILNDLSTVSRAGNATLHYQNKLLRLSFGLHFDTLKLHYKYLAKIMNIGPKGSLLANIKGTEVFLDIILDLEDFTLYLQHFEVPVLKNIRVHFRGNVLTDWLVNALNNVTTFIFKDVVRTILEKQISKVIQKTIDDINTKGISKSALSVRYMQRL</sequence>
<dbReference type="AlphaFoldDB" id="A0A6M2DYH1"/>
<organism evidence="2">
    <name type="scientific">Xenopsylla cheopis</name>
    <name type="common">Oriental rat flea</name>
    <name type="synonym">Pulex cheopis</name>
    <dbReference type="NCBI Taxonomy" id="163159"/>
    <lineage>
        <taxon>Eukaryota</taxon>
        <taxon>Metazoa</taxon>
        <taxon>Ecdysozoa</taxon>
        <taxon>Arthropoda</taxon>
        <taxon>Hexapoda</taxon>
        <taxon>Insecta</taxon>
        <taxon>Pterygota</taxon>
        <taxon>Neoptera</taxon>
        <taxon>Endopterygota</taxon>
        <taxon>Siphonaptera</taxon>
        <taxon>Pulicidae</taxon>
        <taxon>Xenopsyllinae</taxon>
        <taxon>Xenopsylla</taxon>
    </lineage>
</organism>
<evidence type="ECO:0000256" key="1">
    <source>
        <dbReference type="SAM" id="SignalP"/>
    </source>
</evidence>
<protein>
    <submittedName>
        <fullName evidence="2">Putative conserved secreted protein</fullName>
    </submittedName>
</protein>
<feature type="signal peptide" evidence="1">
    <location>
        <begin position="1"/>
        <end position="16"/>
    </location>
</feature>
<reference evidence="2" key="1">
    <citation type="submission" date="2020-03" db="EMBL/GenBank/DDBJ databases">
        <title>Transcriptomic Profiling of the Digestive Tract of the Rat Flea, Xenopsylla cheopis, Following Blood Feeding and Infection with Yersinia pestis.</title>
        <authorList>
            <person name="Bland D.M."/>
            <person name="Martens C.A."/>
            <person name="Virtaneva K."/>
            <person name="Kanakabandi K."/>
            <person name="Long D."/>
            <person name="Rosenke R."/>
            <person name="Saturday G.A."/>
            <person name="Hoyt F.H."/>
            <person name="Bruno D.P."/>
            <person name="Ribeiro J.M.C."/>
            <person name="Hinnebusch J."/>
        </authorList>
    </citation>
    <scope>NUCLEOTIDE SEQUENCE</scope>
</reference>
<evidence type="ECO:0000313" key="2">
    <source>
        <dbReference type="EMBL" id="NOV50131.1"/>
    </source>
</evidence>
<dbReference type="InterPro" id="IPR038602">
    <property type="entry name" value="Mite_allergen_7_sf"/>
</dbReference>
<dbReference type="InterPro" id="IPR020234">
    <property type="entry name" value="Mite_allergen_group-7"/>
</dbReference>
<dbReference type="EMBL" id="GIIL01006405">
    <property type="protein sequence ID" value="NOV50131.1"/>
    <property type="molecule type" value="Transcribed_RNA"/>
</dbReference>
<proteinExistence type="predicted"/>